<evidence type="ECO:0000313" key="2">
    <source>
        <dbReference type="EMBL" id="CAD1478594.1"/>
    </source>
</evidence>
<gene>
    <name evidence="2" type="ORF">MHI_LOCUS804714</name>
</gene>
<feature type="region of interest" description="Disordered" evidence="1">
    <location>
        <begin position="34"/>
        <end position="59"/>
    </location>
</feature>
<accession>A0A6V7HGE3</accession>
<evidence type="ECO:0000256" key="1">
    <source>
        <dbReference type="SAM" id="MobiDB-lite"/>
    </source>
</evidence>
<dbReference type="AlphaFoldDB" id="A0A6V7HGE3"/>
<feature type="non-terminal residue" evidence="2">
    <location>
        <position position="59"/>
    </location>
</feature>
<reference evidence="2" key="1">
    <citation type="submission" date="2020-07" db="EMBL/GenBank/DDBJ databases">
        <authorList>
            <person name="Nazaruddin N."/>
        </authorList>
    </citation>
    <scope>NUCLEOTIDE SEQUENCE</scope>
</reference>
<name>A0A6V7HGE3_9HYME</name>
<dbReference type="Proteomes" id="UP000752696">
    <property type="component" value="Unassembled WGS sequence"/>
</dbReference>
<feature type="non-terminal residue" evidence="2">
    <location>
        <position position="1"/>
    </location>
</feature>
<keyword evidence="3" id="KW-1185">Reference proteome</keyword>
<dbReference type="EMBL" id="CAJDYZ010010873">
    <property type="protein sequence ID" value="CAD1478594.1"/>
    <property type="molecule type" value="Genomic_DNA"/>
</dbReference>
<organism evidence="2 3">
    <name type="scientific">Heterotrigona itama</name>
    <dbReference type="NCBI Taxonomy" id="395501"/>
    <lineage>
        <taxon>Eukaryota</taxon>
        <taxon>Metazoa</taxon>
        <taxon>Ecdysozoa</taxon>
        <taxon>Arthropoda</taxon>
        <taxon>Hexapoda</taxon>
        <taxon>Insecta</taxon>
        <taxon>Pterygota</taxon>
        <taxon>Neoptera</taxon>
        <taxon>Endopterygota</taxon>
        <taxon>Hymenoptera</taxon>
        <taxon>Apocrita</taxon>
        <taxon>Aculeata</taxon>
        <taxon>Apoidea</taxon>
        <taxon>Anthophila</taxon>
        <taxon>Apidae</taxon>
        <taxon>Heterotrigona</taxon>
    </lineage>
</organism>
<evidence type="ECO:0000313" key="3">
    <source>
        <dbReference type="Proteomes" id="UP000752696"/>
    </source>
</evidence>
<protein>
    <submittedName>
        <fullName evidence="2">Uncharacterized protein</fullName>
    </submittedName>
</protein>
<sequence length="59" mass="6876">LGSGRGEGWRKRNRRRIRRLLVEQSQVHAFLMGRLASRESRGTGEQENSRGKEVGWNRL</sequence>
<proteinExistence type="predicted"/>
<feature type="compositionally biased region" description="Basic and acidic residues" evidence="1">
    <location>
        <begin position="36"/>
        <end position="59"/>
    </location>
</feature>
<comment type="caution">
    <text evidence="2">The sequence shown here is derived from an EMBL/GenBank/DDBJ whole genome shotgun (WGS) entry which is preliminary data.</text>
</comment>